<dbReference type="InterPro" id="IPR000515">
    <property type="entry name" value="MetI-like"/>
</dbReference>
<evidence type="ECO:0000313" key="10">
    <source>
        <dbReference type="Proteomes" id="UP001499878"/>
    </source>
</evidence>
<dbReference type="RefSeq" id="WP_345632157.1">
    <property type="nucleotide sequence ID" value="NZ_BAABJR010000009.1"/>
</dbReference>
<evidence type="ECO:0000259" key="8">
    <source>
        <dbReference type="PROSITE" id="PS50928"/>
    </source>
</evidence>
<dbReference type="Proteomes" id="UP001499878">
    <property type="component" value="Unassembled WGS sequence"/>
</dbReference>
<evidence type="ECO:0000256" key="5">
    <source>
        <dbReference type="ARBA" id="ARBA00022989"/>
    </source>
</evidence>
<feature type="transmembrane region" description="Helical" evidence="7">
    <location>
        <begin position="174"/>
        <end position="193"/>
    </location>
</feature>
<dbReference type="InterPro" id="IPR045621">
    <property type="entry name" value="BPD_transp_1_N"/>
</dbReference>
<dbReference type="PROSITE" id="PS50928">
    <property type="entry name" value="ABC_TM1"/>
    <property type="match status" value="1"/>
</dbReference>
<feature type="transmembrane region" description="Helical" evidence="7">
    <location>
        <begin position="101"/>
        <end position="124"/>
    </location>
</feature>
<feature type="transmembrane region" description="Helical" evidence="7">
    <location>
        <begin position="131"/>
        <end position="154"/>
    </location>
</feature>
<accession>A0ABP9T8D7</accession>
<evidence type="ECO:0000256" key="7">
    <source>
        <dbReference type="RuleBase" id="RU363032"/>
    </source>
</evidence>
<dbReference type="Gene3D" id="1.10.3720.10">
    <property type="entry name" value="MetI-like"/>
    <property type="match status" value="1"/>
</dbReference>
<keyword evidence="4 7" id="KW-0812">Transmembrane</keyword>
<keyword evidence="6 7" id="KW-0472">Membrane</keyword>
<organism evidence="9 10">
    <name type="scientific">Streptomyces thinghirensis</name>
    <dbReference type="NCBI Taxonomy" id="551547"/>
    <lineage>
        <taxon>Bacteria</taxon>
        <taxon>Bacillati</taxon>
        <taxon>Actinomycetota</taxon>
        <taxon>Actinomycetes</taxon>
        <taxon>Kitasatosporales</taxon>
        <taxon>Streptomycetaceae</taxon>
        <taxon>Streptomyces</taxon>
    </lineage>
</organism>
<evidence type="ECO:0000256" key="3">
    <source>
        <dbReference type="ARBA" id="ARBA00022475"/>
    </source>
</evidence>
<keyword evidence="2 7" id="KW-0813">Transport</keyword>
<evidence type="ECO:0000256" key="4">
    <source>
        <dbReference type="ARBA" id="ARBA00022692"/>
    </source>
</evidence>
<feature type="transmembrane region" description="Helical" evidence="7">
    <location>
        <begin position="235"/>
        <end position="257"/>
    </location>
</feature>
<name>A0ABP9T8D7_9ACTN</name>
<dbReference type="EMBL" id="BAABJR010000009">
    <property type="protein sequence ID" value="GAA5210756.1"/>
    <property type="molecule type" value="Genomic_DNA"/>
</dbReference>
<evidence type="ECO:0000256" key="1">
    <source>
        <dbReference type="ARBA" id="ARBA00004651"/>
    </source>
</evidence>
<keyword evidence="5 7" id="KW-1133">Transmembrane helix</keyword>
<dbReference type="Pfam" id="PF00528">
    <property type="entry name" value="BPD_transp_1"/>
    <property type="match status" value="1"/>
</dbReference>
<dbReference type="SUPFAM" id="SSF161098">
    <property type="entry name" value="MetI-like"/>
    <property type="match status" value="1"/>
</dbReference>
<dbReference type="Pfam" id="PF19300">
    <property type="entry name" value="BPD_transp_1_N"/>
    <property type="match status" value="1"/>
</dbReference>
<keyword evidence="3" id="KW-1003">Cell membrane</keyword>
<dbReference type="CDD" id="cd06261">
    <property type="entry name" value="TM_PBP2"/>
    <property type="match status" value="1"/>
</dbReference>
<dbReference type="PANTHER" id="PTHR43163">
    <property type="entry name" value="DIPEPTIDE TRANSPORT SYSTEM PERMEASE PROTEIN DPPB-RELATED"/>
    <property type="match status" value="1"/>
</dbReference>
<sequence>MLFSFTRRCTGLVLTLLVASFLIYSALVVAPGDPAQLLAGRNPTPETLALIREKYHLDDPFLVQYWHWLSAVMTGDLGYSPTFRADVTTLISQRYLSTVLLVAYASTLIGVFGIGGGVAAALMGKGARSTLAGLSAAAMGTPTFAIALVLITTFARNLDWFPIYGSGSGLLDRLWHLTLPAFALALAFGGYVARVTSTAVSAELGSEHVAVARIRGVPERIIVRKHVLNNALPPILTIAGLTIAGLLAGSAVAEQAFGVNGLGSLLVISAQRQDMSVLLVTSLIVVTAFVTINGAVDAVVQVIDPRARARRTK</sequence>
<keyword evidence="10" id="KW-1185">Reference proteome</keyword>
<protein>
    <submittedName>
        <fullName evidence="9">ABC transporter permease</fullName>
    </submittedName>
</protein>
<dbReference type="PANTHER" id="PTHR43163:SF6">
    <property type="entry name" value="DIPEPTIDE TRANSPORT SYSTEM PERMEASE PROTEIN DPPB-RELATED"/>
    <property type="match status" value="1"/>
</dbReference>
<proteinExistence type="inferred from homology"/>
<feature type="transmembrane region" description="Helical" evidence="7">
    <location>
        <begin position="12"/>
        <end position="30"/>
    </location>
</feature>
<evidence type="ECO:0000256" key="6">
    <source>
        <dbReference type="ARBA" id="ARBA00023136"/>
    </source>
</evidence>
<comment type="similarity">
    <text evidence="7">Belongs to the binding-protein-dependent transport system permease family.</text>
</comment>
<reference evidence="10" key="1">
    <citation type="journal article" date="2019" name="Int. J. Syst. Evol. Microbiol.">
        <title>The Global Catalogue of Microorganisms (GCM) 10K type strain sequencing project: providing services to taxonomists for standard genome sequencing and annotation.</title>
        <authorList>
            <consortium name="The Broad Institute Genomics Platform"/>
            <consortium name="The Broad Institute Genome Sequencing Center for Infectious Disease"/>
            <person name="Wu L."/>
            <person name="Ma J."/>
        </authorList>
    </citation>
    <scope>NUCLEOTIDE SEQUENCE [LARGE SCALE GENOMIC DNA]</scope>
    <source>
        <strain evidence="10">JCM 18306</strain>
    </source>
</reference>
<feature type="domain" description="ABC transmembrane type-1" evidence="8">
    <location>
        <begin position="95"/>
        <end position="296"/>
    </location>
</feature>
<comment type="caution">
    <text evidence="9">The sequence shown here is derived from an EMBL/GenBank/DDBJ whole genome shotgun (WGS) entry which is preliminary data.</text>
</comment>
<dbReference type="InterPro" id="IPR035906">
    <property type="entry name" value="MetI-like_sf"/>
</dbReference>
<feature type="transmembrane region" description="Helical" evidence="7">
    <location>
        <begin position="277"/>
        <end position="303"/>
    </location>
</feature>
<evidence type="ECO:0000256" key="2">
    <source>
        <dbReference type="ARBA" id="ARBA00022448"/>
    </source>
</evidence>
<evidence type="ECO:0000313" key="9">
    <source>
        <dbReference type="EMBL" id="GAA5210756.1"/>
    </source>
</evidence>
<gene>
    <name evidence="9" type="ORF">GCM10023323_39660</name>
</gene>
<comment type="subcellular location">
    <subcellularLocation>
        <location evidence="1 7">Cell membrane</location>
        <topology evidence="1 7">Multi-pass membrane protein</topology>
    </subcellularLocation>
</comment>